<dbReference type="InterPro" id="IPR010982">
    <property type="entry name" value="Lambda_DNA-bd_dom_sf"/>
</dbReference>
<evidence type="ECO:0000313" key="3">
    <source>
        <dbReference type="Proteomes" id="UP001277803"/>
    </source>
</evidence>
<name>A0AB35S7F6_BIFLN</name>
<proteinExistence type="predicted"/>
<dbReference type="Proteomes" id="UP001277803">
    <property type="component" value="Unassembled WGS sequence"/>
</dbReference>
<dbReference type="PROSITE" id="PS50943">
    <property type="entry name" value="HTH_CROC1"/>
    <property type="match status" value="1"/>
</dbReference>
<dbReference type="AlphaFoldDB" id="A0AB35S7F6"/>
<gene>
    <name evidence="2" type="ORF">RS890_03860</name>
</gene>
<evidence type="ECO:0000259" key="1">
    <source>
        <dbReference type="PROSITE" id="PS50943"/>
    </source>
</evidence>
<feature type="domain" description="HTH cro/C1-type" evidence="1">
    <location>
        <begin position="219"/>
        <end position="278"/>
    </location>
</feature>
<organism evidence="2 3">
    <name type="scientific">Bifidobacterium longum</name>
    <dbReference type="NCBI Taxonomy" id="216816"/>
    <lineage>
        <taxon>Bacteria</taxon>
        <taxon>Bacillati</taxon>
        <taxon>Actinomycetota</taxon>
        <taxon>Actinomycetes</taxon>
        <taxon>Bifidobacteriales</taxon>
        <taxon>Bifidobacteriaceae</taxon>
        <taxon>Bifidobacterium</taxon>
    </lineage>
</organism>
<dbReference type="InterPro" id="IPR018841">
    <property type="entry name" value="DUF2442"/>
</dbReference>
<dbReference type="SUPFAM" id="SSF47413">
    <property type="entry name" value="lambda repressor-like DNA-binding domains"/>
    <property type="match status" value="1"/>
</dbReference>
<accession>A0AB35S7F6</accession>
<dbReference type="Pfam" id="PF10387">
    <property type="entry name" value="DUF2442"/>
    <property type="match status" value="1"/>
</dbReference>
<comment type="caution">
    <text evidence="2">The sequence shown here is derived from an EMBL/GenBank/DDBJ whole genome shotgun (WGS) entry which is preliminary data.</text>
</comment>
<reference evidence="2" key="1">
    <citation type="submission" date="2023-10" db="EMBL/GenBank/DDBJ databases">
        <title>Rapid discrimination of Bifidobacterium longum Subspecies based on MALDI-TOF MS and Machine Learning.</title>
        <authorList>
            <person name="Chen J."/>
        </authorList>
    </citation>
    <scope>NUCLEOTIDE SEQUENCE</scope>
    <source>
        <strain evidence="2">YGMCC0039</strain>
    </source>
</reference>
<dbReference type="SUPFAM" id="SSF143880">
    <property type="entry name" value="NE0471 N-terminal domain-like"/>
    <property type="match status" value="1"/>
</dbReference>
<dbReference type="EMBL" id="JAWLRA010000008">
    <property type="protein sequence ID" value="MDW3126259.1"/>
    <property type="molecule type" value="Genomic_DNA"/>
</dbReference>
<dbReference type="InterPro" id="IPR036782">
    <property type="entry name" value="NE0471-like_N"/>
</dbReference>
<dbReference type="GO" id="GO:0003677">
    <property type="term" value="F:DNA binding"/>
    <property type="evidence" value="ECO:0007669"/>
    <property type="project" value="InterPro"/>
</dbReference>
<evidence type="ECO:0000313" key="2">
    <source>
        <dbReference type="EMBL" id="MDW3126259.1"/>
    </source>
</evidence>
<dbReference type="InterPro" id="IPR001387">
    <property type="entry name" value="Cro/C1-type_HTH"/>
</dbReference>
<sequence length="285" mass="32068">MVDEKSRNKSDSTASATFKKSGLRCYDHYAHRVIDTAEIWAGGTPVVVQALPLEDHWVEVRFDDGRHGVFDMNPYLEKPVFGPLKDEAFFKQLYIRDGVVCWSDDIDIAAERMWTDSEPVTEHWTYPEDWPTVGDTGPDGSPIVFVTGKGFPVTDKLEDKWGEEADREDFRWEPESPLFIGGVPRDDELKRLAEHGKKESQSHLATENQKSQQDVCRQMIAMRKAAGVDLDEMARRTGYTASQLWKAEDGSSVDGLFDFLADYCTALGKTFTVTIADASDDAADE</sequence>
<dbReference type="RefSeq" id="WP_202574579.1">
    <property type="nucleotide sequence ID" value="NZ_CACRSV010000034.1"/>
</dbReference>
<dbReference type="Gene3D" id="3.30.2020.10">
    <property type="entry name" value="NE0471-like N-terminal domain"/>
    <property type="match status" value="1"/>
</dbReference>
<protein>
    <submittedName>
        <fullName evidence="2">DUF2442 domain-containing protein</fullName>
    </submittedName>
</protein>